<dbReference type="OrthoDB" id="5193039at2"/>
<sequence>MWNVVSYLITGPAMFGAVGWGLDHWLGTTWLVAVGIVGGMALSLYLVWFRYGTQ</sequence>
<dbReference type="Proteomes" id="UP000317722">
    <property type="component" value="Unassembled WGS sequence"/>
</dbReference>
<protein>
    <recommendedName>
        <fullName evidence="4">F0F1-ATPase subunit Ca2+/Mg2+ transporter</fullName>
    </recommendedName>
</protein>
<evidence type="ECO:0000313" key="2">
    <source>
        <dbReference type="EMBL" id="TPG16353.1"/>
    </source>
</evidence>
<evidence type="ECO:0000256" key="1">
    <source>
        <dbReference type="SAM" id="Phobius"/>
    </source>
</evidence>
<feature type="transmembrane region" description="Helical" evidence="1">
    <location>
        <begin position="30"/>
        <end position="49"/>
    </location>
</feature>
<dbReference type="AlphaFoldDB" id="A0A502CU64"/>
<name>A0A502CU64_9MICO</name>
<organism evidence="2 3">
    <name type="scientific">Pedococcus bigeumensis</name>
    <dbReference type="NCBI Taxonomy" id="433644"/>
    <lineage>
        <taxon>Bacteria</taxon>
        <taxon>Bacillati</taxon>
        <taxon>Actinomycetota</taxon>
        <taxon>Actinomycetes</taxon>
        <taxon>Micrococcales</taxon>
        <taxon>Intrasporangiaceae</taxon>
        <taxon>Pedococcus</taxon>
    </lineage>
</organism>
<keyword evidence="1" id="KW-0812">Transmembrane</keyword>
<comment type="caution">
    <text evidence="2">The sequence shown here is derived from an EMBL/GenBank/DDBJ whole genome shotgun (WGS) entry which is preliminary data.</text>
</comment>
<keyword evidence="3" id="KW-1185">Reference proteome</keyword>
<proteinExistence type="predicted"/>
<dbReference type="EMBL" id="RCZM01000004">
    <property type="protein sequence ID" value="TPG16353.1"/>
    <property type="molecule type" value="Genomic_DNA"/>
</dbReference>
<evidence type="ECO:0000313" key="3">
    <source>
        <dbReference type="Proteomes" id="UP000317722"/>
    </source>
</evidence>
<accession>A0A502CU64</accession>
<reference evidence="2 3" key="1">
    <citation type="journal article" date="2019" name="Environ. Microbiol.">
        <title>Species interactions and distinct microbial communities in high Arctic permafrost affected cryosols are associated with the CH4 and CO2 gas fluxes.</title>
        <authorList>
            <person name="Altshuler I."/>
            <person name="Hamel J."/>
            <person name="Turney S."/>
            <person name="Magnuson E."/>
            <person name="Levesque R."/>
            <person name="Greer C."/>
            <person name="Whyte L.G."/>
        </authorList>
    </citation>
    <scope>NUCLEOTIDE SEQUENCE [LARGE SCALE GENOMIC DNA]</scope>
    <source>
        <strain evidence="2 3">S9.3A</strain>
    </source>
</reference>
<gene>
    <name evidence="2" type="ORF">EAH86_12735</name>
</gene>
<keyword evidence="1" id="KW-0472">Membrane</keyword>
<keyword evidence="1" id="KW-1133">Transmembrane helix</keyword>
<evidence type="ECO:0008006" key="4">
    <source>
        <dbReference type="Google" id="ProtNLM"/>
    </source>
</evidence>